<reference evidence="1 2" key="1">
    <citation type="submission" date="2019-04" db="EMBL/GenBank/DDBJ databases">
        <title>Rhodococcus oryzae sp. nov., a novel actinomycete isolated from rhizosphere soil of rice (Oryza sativa L.).</title>
        <authorList>
            <person name="Li C."/>
        </authorList>
    </citation>
    <scope>NUCLEOTIDE SEQUENCE [LARGE SCALE GENOMIC DNA]</scope>
    <source>
        <strain evidence="1 2">NEAU-CX67</strain>
    </source>
</reference>
<accession>A0ABY2REF4</accession>
<protein>
    <submittedName>
        <fullName evidence="1">Uncharacterized protein</fullName>
    </submittedName>
</protein>
<keyword evidence="2" id="KW-1185">Reference proteome</keyword>
<evidence type="ECO:0000313" key="2">
    <source>
        <dbReference type="Proteomes" id="UP000305109"/>
    </source>
</evidence>
<comment type="caution">
    <text evidence="1">The sequence shown here is derived from an EMBL/GenBank/DDBJ whole genome shotgun (WGS) entry which is preliminary data.</text>
</comment>
<name>A0ABY2REF4_9NOCA</name>
<dbReference type="Proteomes" id="UP000305109">
    <property type="component" value="Unassembled WGS sequence"/>
</dbReference>
<organism evidence="1 2">
    <name type="scientific">Rhodococcus oryzae</name>
    <dbReference type="NCBI Taxonomy" id="2571143"/>
    <lineage>
        <taxon>Bacteria</taxon>
        <taxon>Bacillati</taxon>
        <taxon>Actinomycetota</taxon>
        <taxon>Actinomycetes</taxon>
        <taxon>Mycobacteriales</taxon>
        <taxon>Nocardiaceae</taxon>
        <taxon>Rhodococcus</taxon>
    </lineage>
</organism>
<gene>
    <name evidence="1" type="ORF">FCG67_22910</name>
</gene>
<sequence length="292" mass="32173">MWWRTVGRPVDLNGDHAWLTAPTSAAGVVRDHWLPAEAERLGGALIAADADAGLLPDMGCLAGPGFDPGQLDPAIRDFYEHTSQWRMEIWTKWSPLFAPAGSMIGRLYGKRVQQLALPVDPLAAAHGVDTTITKVVDGEGSHAGSAWLRTLRGTGDFMYSGYYRSALLPGHDRRSIHVSFPLEQGNVQVFLRPQNGPDGSLLLQSPAGEFGADGAYVTVLERGRHYAARVPIREEFRIYVDSEGVLRTDHVLRMWRRAAMRLHYRLDRVSAPRATDKQLAAQSRVVRSEAAG</sequence>
<dbReference type="EMBL" id="SUMD01000014">
    <property type="protein sequence ID" value="TJZ74184.1"/>
    <property type="molecule type" value="Genomic_DNA"/>
</dbReference>
<proteinExistence type="predicted"/>
<evidence type="ECO:0000313" key="1">
    <source>
        <dbReference type="EMBL" id="TJZ74184.1"/>
    </source>
</evidence>